<evidence type="ECO:0000313" key="1">
    <source>
        <dbReference type="Proteomes" id="UP000095286"/>
    </source>
</evidence>
<accession>A0AC35U7J8</accession>
<organism evidence="1 2">
    <name type="scientific">Rhabditophanes sp. KR3021</name>
    <dbReference type="NCBI Taxonomy" id="114890"/>
    <lineage>
        <taxon>Eukaryota</taxon>
        <taxon>Metazoa</taxon>
        <taxon>Ecdysozoa</taxon>
        <taxon>Nematoda</taxon>
        <taxon>Chromadorea</taxon>
        <taxon>Rhabditida</taxon>
        <taxon>Tylenchina</taxon>
        <taxon>Panagrolaimomorpha</taxon>
        <taxon>Strongyloidoidea</taxon>
        <taxon>Alloionematidae</taxon>
        <taxon>Rhabditophanes</taxon>
    </lineage>
</organism>
<reference evidence="2" key="1">
    <citation type="submission" date="2016-11" db="UniProtKB">
        <authorList>
            <consortium name="WormBaseParasite"/>
        </authorList>
    </citation>
    <scope>IDENTIFICATION</scope>
    <source>
        <strain evidence="2">KR3021</strain>
    </source>
</reference>
<dbReference type="WBParaSite" id="RSKR_0000852800.1">
    <property type="protein sequence ID" value="RSKR_0000852800.1"/>
    <property type="gene ID" value="RSKR_0000852800"/>
</dbReference>
<sequence length="331" mass="36980">MEEESFSFIIMLIATSLTVAGIFLLRTIMKGKQFTENTKATGKVIVITGANSGIGEQLARELNLRKGKVYMFCRNEDKAFEAKLNLVKYGCDATRLIAVKCDLCDISSINNAVKEFEKMESVLDILVNNAGVMFIPKYELTTDKCETTWQANYLGHFVLTEKLLPLLEKSDGGRIVNVSSLLHERCSELDVTKVNEKASFGTLASYNRSKLAQVMHARELTKRLRGANPSTKVTINSCHPGVVDTNLSRHTLMGYDFVKMIATPFTWLFMKTPQDGAQCSLFLALSTKVDGISGKYFSDCKEKTKINPLVFNDALCSELYDYSKQYVSKSN</sequence>
<protein>
    <submittedName>
        <fullName evidence="2">Dehydrogenase/reductase SDR family member 13-like</fullName>
    </submittedName>
</protein>
<proteinExistence type="predicted"/>
<dbReference type="Proteomes" id="UP000095286">
    <property type="component" value="Unplaced"/>
</dbReference>
<name>A0AC35U7J8_9BILA</name>
<evidence type="ECO:0000313" key="2">
    <source>
        <dbReference type="WBParaSite" id="RSKR_0000852800.1"/>
    </source>
</evidence>